<feature type="compositionally biased region" description="Polar residues" evidence="13">
    <location>
        <begin position="477"/>
        <end position="488"/>
    </location>
</feature>
<feature type="region of interest" description="Disordered" evidence="13">
    <location>
        <begin position="463"/>
        <end position="560"/>
    </location>
</feature>
<dbReference type="InterPro" id="IPR050198">
    <property type="entry name" value="Non-receptor_tyrosine_kinases"/>
</dbReference>
<dbReference type="InterPro" id="IPR017441">
    <property type="entry name" value="Protein_kinase_ATP_BS"/>
</dbReference>
<dbReference type="PROSITE" id="PS50001">
    <property type="entry name" value="SH2"/>
    <property type="match status" value="1"/>
</dbReference>
<comment type="similarity">
    <text evidence="12">Belongs to the protein kinase superfamily. Tyr protein kinase family.</text>
</comment>
<dbReference type="AlphaFoldDB" id="A0A9J2P965"/>
<dbReference type="FunFam" id="1.10.510.10:FF:001512">
    <property type="entry name" value="Receptor tyrosine-protein kinase erbB-2"/>
    <property type="match status" value="1"/>
</dbReference>
<comment type="catalytic activity">
    <reaction evidence="9 12">
        <text>L-tyrosyl-[protein] + ATP = O-phospho-L-tyrosyl-[protein] + ADP + H(+)</text>
        <dbReference type="Rhea" id="RHEA:10596"/>
        <dbReference type="Rhea" id="RHEA-COMP:10136"/>
        <dbReference type="Rhea" id="RHEA-COMP:20101"/>
        <dbReference type="ChEBI" id="CHEBI:15378"/>
        <dbReference type="ChEBI" id="CHEBI:30616"/>
        <dbReference type="ChEBI" id="CHEBI:46858"/>
        <dbReference type="ChEBI" id="CHEBI:61978"/>
        <dbReference type="ChEBI" id="CHEBI:456216"/>
        <dbReference type="EC" id="2.7.10.2"/>
    </reaction>
</comment>
<dbReference type="PROSITE" id="PS00109">
    <property type="entry name" value="PROTEIN_KINASE_TYR"/>
    <property type="match status" value="1"/>
</dbReference>
<evidence type="ECO:0000256" key="9">
    <source>
        <dbReference type="ARBA" id="ARBA00051245"/>
    </source>
</evidence>
<protein>
    <recommendedName>
        <fullName evidence="12">Tyrosine-protein kinase</fullName>
        <ecNumber evidence="12">2.7.10.2</ecNumber>
    </recommendedName>
</protein>
<dbReference type="PROSITE" id="PS00107">
    <property type="entry name" value="PROTEIN_KINASE_ATP"/>
    <property type="match status" value="1"/>
</dbReference>
<dbReference type="CDD" id="cd10361">
    <property type="entry name" value="SH2_Fps_family"/>
    <property type="match status" value="1"/>
</dbReference>
<keyword evidence="6" id="KW-0472">Membrane</keyword>
<comment type="subcellular location">
    <subcellularLocation>
        <location evidence="1">Endomembrane system</location>
    </subcellularLocation>
</comment>
<organism evidence="16 17">
    <name type="scientific">Ascaris lumbricoides</name>
    <name type="common">Giant roundworm</name>
    <dbReference type="NCBI Taxonomy" id="6252"/>
    <lineage>
        <taxon>Eukaryota</taxon>
        <taxon>Metazoa</taxon>
        <taxon>Ecdysozoa</taxon>
        <taxon>Nematoda</taxon>
        <taxon>Chromadorea</taxon>
        <taxon>Rhabditida</taxon>
        <taxon>Spirurina</taxon>
        <taxon>Ascaridomorpha</taxon>
        <taxon>Ascaridoidea</taxon>
        <taxon>Ascarididae</taxon>
        <taxon>Ascaris</taxon>
    </lineage>
</organism>
<evidence type="ECO:0000313" key="16">
    <source>
        <dbReference type="Proteomes" id="UP000036681"/>
    </source>
</evidence>
<dbReference type="Pfam" id="PF07714">
    <property type="entry name" value="PK_Tyr_Ser-Thr"/>
    <property type="match status" value="1"/>
</dbReference>
<dbReference type="SMART" id="SM00252">
    <property type="entry name" value="SH2"/>
    <property type="match status" value="1"/>
</dbReference>
<dbReference type="InterPro" id="IPR008266">
    <property type="entry name" value="Tyr_kinase_AS"/>
</dbReference>
<dbReference type="GO" id="GO:0048680">
    <property type="term" value="P:positive regulation of axon regeneration"/>
    <property type="evidence" value="ECO:0007669"/>
    <property type="project" value="UniProtKB-ARBA"/>
</dbReference>
<keyword evidence="2 12" id="KW-0808">Transferase</keyword>
<dbReference type="InterPro" id="IPR011009">
    <property type="entry name" value="Kinase-like_dom_sf"/>
</dbReference>
<keyword evidence="4 12" id="KW-0418">Kinase</keyword>
<comment type="catalytic activity">
    <reaction evidence="8">
        <text>L-tyrosyl-[protein] + ATP = O-phospho-L-tyrosyl-[protein] + ADP + H(+)</text>
        <dbReference type="Rhea" id="RHEA:10596"/>
        <dbReference type="Rhea" id="RHEA-COMP:10136"/>
        <dbReference type="Rhea" id="RHEA-COMP:20101"/>
        <dbReference type="ChEBI" id="CHEBI:15378"/>
        <dbReference type="ChEBI" id="CHEBI:30616"/>
        <dbReference type="ChEBI" id="CHEBI:46858"/>
        <dbReference type="ChEBI" id="CHEBI:61978"/>
        <dbReference type="ChEBI" id="CHEBI:456216"/>
        <dbReference type="EC" id="2.7.10.1"/>
    </reaction>
</comment>
<evidence type="ECO:0000256" key="10">
    <source>
        <dbReference type="PROSITE-ProRule" id="PRU00191"/>
    </source>
</evidence>
<dbReference type="PROSITE" id="PS50011">
    <property type="entry name" value="PROTEIN_KINASE_DOM"/>
    <property type="match status" value="1"/>
</dbReference>
<sequence length="560" mass="64484">MASAEGGKASNQEERSKHFRKTTGDASHSCNKGPSYDEISKSRASNSITEDVAKHVEEENFYHGLLPREDITSILEKVGDFIVRTTQPRPSDPREIVISVRVNLDENDPMAIRHVVVRKRKKHDGRIEWRAIEAENFPTVRELIENYIASRRPINPEVKSSVLIRPIKRKPWEFLHEDIKLKDLLGEGQFGEVRAGEALVNGKRLSVAIKVAKVVKEESQMAKAKEKIKEMMHEARLMRYFKHINVVRIHGVAVLKEPLMIVMERVYGGSIIDVLTVTRVGQVGEDEKIGNMSLGAARGLEYVHSKNCIHRDIAARNVLYTDTRIAKISDFGMSRKGDIYEMSRARNKKIPLKWTAPESMVALQYTKKTDVFSFSILLWEIFSNGSEPYQGMTSLEVKRMISCGERMKAPEGCPNDMYELMTRCWEQNPSKRITMTEQRDRIKKYYPQVVRYIEGLLSQEGGVTTATQATREESSDDGYTSTVTTATSKGRGKKKRAHKQKKRKHRHKHRRHRKTQSLRERKRDTSEEREIVKRTKPVTRRRRTQNKMKSGENKRTKTRG</sequence>
<dbReference type="InterPro" id="IPR036860">
    <property type="entry name" value="SH2_dom_sf"/>
</dbReference>
<evidence type="ECO:0000256" key="2">
    <source>
        <dbReference type="ARBA" id="ARBA00022679"/>
    </source>
</evidence>
<dbReference type="GO" id="GO:0061564">
    <property type="term" value="P:axon development"/>
    <property type="evidence" value="ECO:0007669"/>
    <property type="project" value="UniProtKB-ARBA"/>
</dbReference>
<dbReference type="GO" id="GO:0004715">
    <property type="term" value="F:non-membrane spanning protein tyrosine kinase activity"/>
    <property type="evidence" value="ECO:0007669"/>
    <property type="project" value="UniProtKB-EC"/>
</dbReference>
<evidence type="ECO:0000256" key="8">
    <source>
        <dbReference type="ARBA" id="ARBA00051243"/>
    </source>
</evidence>
<keyword evidence="10" id="KW-0727">SH2 domain</keyword>
<keyword evidence="3 11" id="KW-0547">Nucleotide-binding</keyword>
<dbReference type="Proteomes" id="UP000036681">
    <property type="component" value="Unplaced"/>
</dbReference>
<dbReference type="SUPFAM" id="SSF56112">
    <property type="entry name" value="Protein kinase-like (PK-like)"/>
    <property type="match status" value="1"/>
</dbReference>
<evidence type="ECO:0000256" key="1">
    <source>
        <dbReference type="ARBA" id="ARBA00004308"/>
    </source>
</evidence>
<feature type="binding site" evidence="11">
    <location>
        <position position="210"/>
    </location>
    <ligand>
        <name>ATP</name>
        <dbReference type="ChEBI" id="CHEBI:30616"/>
    </ligand>
</feature>
<evidence type="ECO:0000256" key="7">
    <source>
        <dbReference type="ARBA" id="ARBA00023137"/>
    </source>
</evidence>
<dbReference type="GO" id="GO:0012505">
    <property type="term" value="C:endomembrane system"/>
    <property type="evidence" value="ECO:0007669"/>
    <property type="project" value="UniProtKB-SubCell"/>
</dbReference>
<evidence type="ECO:0000256" key="5">
    <source>
        <dbReference type="ARBA" id="ARBA00022840"/>
    </source>
</evidence>
<dbReference type="Gene3D" id="1.10.510.10">
    <property type="entry name" value="Transferase(Phosphotransferase) domain 1"/>
    <property type="match status" value="1"/>
</dbReference>
<dbReference type="SMART" id="SM00219">
    <property type="entry name" value="TyrKc"/>
    <property type="match status" value="1"/>
</dbReference>
<feature type="domain" description="SH2" evidence="14">
    <location>
        <begin position="61"/>
        <end position="167"/>
    </location>
</feature>
<dbReference type="PANTHER" id="PTHR24418">
    <property type="entry name" value="TYROSINE-PROTEIN KINASE"/>
    <property type="match status" value="1"/>
</dbReference>
<evidence type="ECO:0000256" key="6">
    <source>
        <dbReference type="ARBA" id="ARBA00023136"/>
    </source>
</evidence>
<name>A0A9J2P965_ASCLU</name>
<proteinExistence type="inferred from homology"/>
<keyword evidence="16" id="KW-1185">Reference proteome</keyword>
<evidence type="ECO:0000259" key="14">
    <source>
        <dbReference type="PROSITE" id="PS50001"/>
    </source>
</evidence>
<dbReference type="Gene3D" id="3.30.505.10">
    <property type="entry name" value="SH2 domain"/>
    <property type="match status" value="1"/>
</dbReference>
<dbReference type="CDD" id="cd00192">
    <property type="entry name" value="PTKc"/>
    <property type="match status" value="1"/>
</dbReference>
<feature type="compositionally biased region" description="Basic residues" evidence="13">
    <location>
        <begin position="490"/>
        <end position="516"/>
    </location>
</feature>
<reference evidence="17" key="1">
    <citation type="submission" date="2023-03" db="UniProtKB">
        <authorList>
            <consortium name="WormBaseParasite"/>
        </authorList>
    </citation>
    <scope>IDENTIFICATION</scope>
</reference>
<dbReference type="InterPro" id="IPR000980">
    <property type="entry name" value="SH2"/>
</dbReference>
<keyword evidence="7 12" id="KW-0829">Tyrosine-protein kinase</keyword>
<dbReference type="InterPro" id="IPR001245">
    <property type="entry name" value="Ser-Thr/Tyr_kinase_cat_dom"/>
</dbReference>
<dbReference type="GO" id="GO:0005524">
    <property type="term" value="F:ATP binding"/>
    <property type="evidence" value="ECO:0007669"/>
    <property type="project" value="UniProtKB-UniRule"/>
</dbReference>
<dbReference type="EC" id="2.7.10.2" evidence="12"/>
<dbReference type="Gene3D" id="3.30.200.20">
    <property type="entry name" value="Phosphorylase Kinase, domain 1"/>
    <property type="match status" value="1"/>
</dbReference>
<dbReference type="InterPro" id="IPR020635">
    <property type="entry name" value="Tyr_kinase_cat_dom"/>
</dbReference>
<dbReference type="InterPro" id="IPR035849">
    <property type="entry name" value="Fes/Fps/Fer_SH2"/>
</dbReference>
<feature type="compositionally biased region" description="Basic and acidic residues" evidence="13">
    <location>
        <begin position="517"/>
        <end position="533"/>
    </location>
</feature>
<evidence type="ECO:0000313" key="17">
    <source>
        <dbReference type="WBParaSite" id="ALUE_0000641201-mRNA-1"/>
    </source>
</evidence>
<feature type="compositionally biased region" description="Basic residues" evidence="13">
    <location>
        <begin position="534"/>
        <end position="546"/>
    </location>
</feature>
<evidence type="ECO:0000256" key="4">
    <source>
        <dbReference type="ARBA" id="ARBA00022777"/>
    </source>
</evidence>
<evidence type="ECO:0000256" key="13">
    <source>
        <dbReference type="SAM" id="MobiDB-lite"/>
    </source>
</evidence>
<feature type="domain" description="Protein kinase" evidence="15">
    <location>
        <begin position="179"/>
        <end position="446"/>
    </location>
</feature>
<feature type="compositionally biased region" description="Basic and acidic residues" evidence="13">
    <location>
        <begin position="549"/>
        <end position="560"/>
    </location>
</feature>
<dbReference type="InterPro" id="IPR000719">
    <property type="entry name" value="Prot_kinase_dom"/>
</dbReference>
<dbReference type="PRINTS" id="PR00109">
    <property type="entry name" value="TYRKINASE"/>
</dbReference>
<dbReference type="WBParaSite" id="ALUE_0000641201-mRNA-1">
    <property type="protein sequence ID" value="ALUE_0000641201-mRNA-1"/>
    <property type="gene ID" value="ALUE_0000641201"/>
</dbReference>
<evidence type="ECO:0000259" key="15">
    <source>
        <dbReference type="PROSITE" id="PS50011"/>
    </source>
</evidence>
<accession>A0A9J2P965</accession>
<evidence type="ECO:0000256" key="11">
    <source>
        <dbReference type="PROSITE-ProRule" id="PRU10141"/>
    </source>
</evidence>
<keyword evidence="5 11" id="KW-0067">ATP-binding</keyword>
<feature type="region of interest" description="Disordered" evidence="13">
    <location>
        <begin position="1"/>
        <end position="46"/>
    </location>
</feature>
<dbReference type="GO" id="GO:0004714">
    <property type="term" value="F:transmembrane receptor protein tyrosine kinase activity"/>
    <property type="evidence" value="ECO:0007669"/>
    <property type="project" value="UniProtKB-EC"/>
</dbReference>
<dbReference type="SUPFAM" id="SSF55550">
    <property type="entry name" value="SH2 domain"/>
    <property type="match status" value="1"/>
</dbReference>
<evidence type="ECO:0000256" key="3">
    <source>
        <dbReference type="ARBA" id="ARBA00022741"/>
    </source>
</evidence>
<evidence type="ECO:0000256" key="12">
    <source>
        <dbReference type="RuleBase" id="RU362096"/>
    </source>
</evidence>